<reference evidence="3 4" key="1">
    <citation type="submission" date="2017-08" db="EMBL/GenBank/DDBJ databases">
        <title>The complete genome sequence of Nocardiopsis gilva YIM 90087.</title>
        <authorList>
            <person name="Yin M."/>
            <person name="Tang S."/>
        </authorList>
    </citation>
    <scope>NUCLEOTIDE SEQUENCE [LARGE SCALE GENOMIC DNA]</scope>
    <source>
        <strain evidence="3 4">YIM 90087</strain>
    </source>
</reference>
<proteinExistence type="predicted"/>
<dbReference type="RefSeq" id="WP_094932152.1">
    <property type="nucleotide sequence ID" value="NZ_CP022753.1"/>
</dbReference>
<sequence length="369" mass="40148">MIGYEDAVNDALLRLDGLGYEHGSNDFATHGPMAAEALAALGHGDQVAAWVNNYRNTTEHHDPPERRSGIDPEDESSWRSALGEFSKAGEWEHLFARELAEAPWRDVLARWWPRLIPGMLSGLTHGTIRTAHAVRGIAAARTPSQAQLTELARALAYWAARYHRLPGQAHLRGTSDLGSAIAALPRQSADGGAAQPPPLPPQRLRGLGENAGYNDALDSVRPTDPQWLISEMTAEFAGVYLAHPEVFPVPLIHGVTAPAAVRLVLPHLPVELHEPTVAALWQVHMALLLAFTDDRRGEAEALAASQDDDVPALSELIARGAEHVDEHVIKFTEACAREYALRPDPRYEAALHAAQQRIPNRGALSVFPA</sequence>
<dbReference type="GO" id="GO:0016491">
    <property type="term" value="F:oxidoreductase activity"/>
    <property type="evidence" value="ECO:0007669"/>
    <property type="project" value="UniProtKB-KW"/>
</dbReference>
<dbReference type="InterPro" id="IPR025337">
    <property type="entry name" value="Questin_oxidase-like"/>
</dbReference>
<name>A0A223RZZ5_9ACTN</name>
<evidence type="ECO:0000313" key="3">
    <source>
        <dbReference type="EMBL" id="ASU81434.1"/>
    </source>
</evidence>
<dbReference type="AlphaFoldDB" id="A0A223RZZ5"/>
<protein>
    <recommendedName>
        <fullName evidence="5">DUF4243 domain-containing protein</fullName>
    </recommendedName>
</protein>
<evidence type="ECO:0008006" key="5">
    <source>
        <dbReference type="Google" id="ProtNLM"/>
    </source>
</evidence>
<dbReference type="KEGG" id="ngv:CDO52_00365"/>
<gene>
    <name evidence="3" type="ORF">CDO52_00365</name>
</gene>
<dbReference type="EMBL" id="CP022753">
    <property type="protein sequence ID" value="ASU81434.1"/>
    <property type="molecule type" value="Genomic_DNA"/>
</dbReference>
<keyword evidence="1" id="KW-0560">Oxidoreductase</keyword>
<evidence type="ECO:0000313" key="4">
    <source>
        <dbReference type="Proteomes" id="UP000215005"/>
    </source>
</evidence>
<dbReference type="Pfam" id="PF14027">
    <property type="entry name" value="Questin_oxidase"/>
    <property type="match status" value="1"/>
</dbReference>
<accession>A0A223RZZ5</accession>
<dbReference type="Proteomes" id="UP000215005">
    <property type="component" value="Chromosome"/>
</dbReference>
<feature type="compositionally biased region" description="Basic and acidic residues" evidence="2">
    <location>
        <begin position="57"/>
        <end position="70"/>
    </location>
</feature>
<evidence type="ECO:0000256" key="2">
    <source>
        <dbReference type="SAM" id="MobiDB-lite"/>
    </source>
</evidence>
<keyword evidence="4" id="KW-1185">Reference proteome</keyword>
<organism evidence="3 4">
    <name type="scientific">Nocardiopsis gilva YIM 90087</name>
    <dbReference type="NCBI Taxonomy" id="1235441"/>
    <lineage>
        <taxon>Bacteria</taxon>
        <taxon>Bacillati</taxon>
        <taxon>Actinomycetota</taxon>
        <taxon>Actinomycetes</taxon>
        <taxon>Streptosporangiales</taxon>
        <taxon>Nocardiopsidaceae</taxon>
        <taxon>Nocardiopsis</taxon>
    </lineage>
</organism>
<dbReference type="OrthoDB" id="6396144at2"/>
<feature type="region of interest" description="Disordered" evidence="2">
    <location>
        <begin position="56"/>
        <end position="75"/>
    </location>
</feature>
<evidence type="ECO:0000256" key="1">
    <source>
        <dbReference type="ARBA" id="ARBA00023002"/>
    </source>
</evidence>